<reference evidence="1 2" key="1">
    <citation type="submission" date="2018-06" db="EMBL/GenBank/DDBJ databases">
        <authorList>
            <consortium name="Pathogen Informatics"/>
            <person name="Doyle S."/>
        </authorList>
    </citation>
    <scope>NUCLEOTIDE SEQUENCE [LARGE SCALE GENOMIC DNA]</scope>
    <source>
        <strain evidence="1 2">NCTC13465</strain>
    </source>
</reference>
<gene>
    <name evidence="1" type="ORF">NCTC13465_04803</name>
</gene>
<organism evidence="1 2">
    <name type="scientific">Klebsiella pneumoniae</name>
    <dbReference type="NCBI Taxonomy" id="573"/>
    <lineage>
        <taxon>Bacteria</taxon>
        <taxon>Pseudomonadati</taxon>
        <taxon>Pseudomonadota</taxon>
        <taxon>Gammaproteobacteria</taxon>
        <taxon>Enterobacterales</taxon>
        <taxon>Enterobacteriaceae</taxon>
        <taxon>Klebsiella/Raoultella group</taxon>
        <taxon>Klebsiella</taxon>
        <taxon>Klebsiella pneumoniae complex</taxon>
    </lineage>
</organism>
<evidence type="ECO:0000313" key="2">
    <source>
        <dbReference type="Proteomes" id="UP000251721"/>
    </source>
</evidence>
<proteinExistence type="predicted"/>
<sequence>MGIKNIFLQVKNLFKFKTFILPRIAISERLRVLVLCTRDLAMRGRA</sequence>
<dbReference type="AlphaFoldDB" id="A0A2X3EZU5"/>
<dbReference type="Proteomes" id="UP000251721">
    <property type="component" value="Unassembled WGS sequence"/>
</dbReference>
<protein>
    <submittedName>
        <fullName evidence="1">Uncharacterized protein</fullName>
    </submittedName>
</protein>
<dbReference type="EMBL" id="UAWQ01000019">
    <property type="protein sequence ID" value="SQC48598.1"/>
    <property type="molecule type" value="Genomic_DNA"/>
</dbReference>
<accession>A0A2X3EZU5</accession>
<evidence type="ECO:0000313" key="1">
    <source>
        <dbReference type="EMBL" id="SQC48598.1"/>
    </source>
</evidence>
<name>A0A2X3EZU5_KLEPN</name>